<dbReference type="InterPro" id="IPR049244">
    <property type="entry name" value="DUF6879"/>
</dbReference>
<feature type="domain" description="DUF6879" evidence="1">
    <location>
        <begin position="2"/>
        <end position="95"/>
    </location>
</feature>
<sequence>MSEPVTDCIRFEHAITDANCRADEQVRWLPRSRASILALPGNDFWLIDGRLVRWNLFSGDGHAHEPDHTDDPQAVKLCAEAFRSVWELATDHADHLTRLDAAEATLKALSVRLLRSSQAAEHLAGIAGGLVDIDGALHFGCLLNLAKKPEGALWWWQYAAGASDATAAYCLHLFHLRRGELRDADHWMCQALDLGYDIGLALAHRPTWPVQPRVRHPQALREAVERLSLTLTRK</sequence>
<accession>A0A1J4PX80</accession>
<reference evidence="2" key="1">
    <citation type="submission" date="2016-10" db="EMBL/GenBank/DDBJ databases">
        <title>Genome sequence of Streptomyces malaysiense MUSC 136.</title>
        <authorList>
            <person name="Lee L.-H."/>
            <person name="Ser H.-L."/>
        </authorList>
    </citation>
    <scope>NUCLEOTIDE SEQUENCE [LARGE SCALE GENOMIC DNA]</scope>
    <source>
        <strain evidence="2">MUSC 136</strain>
    </source>
</reference>
<dbReference type="RefSeq" id="WP_071387480.1">
    <property type="nucleotide sequence ID" value="NZ_LBDA02000051.1"/>
</dbReference>
<dbReference type="SUPFAM" id="SSF81901">
    <property type="entry name" value="HCP-like"/>
    <property type="match status" value="1"/>
</dbReference>
<evidence type="ECO:0000313" key="3">
    <source>
        <dbReference type="Proteomes" id="UP000034838"/>
    </source>
</evidence>
<comment type="caution">
    <text evidence="2">The sequence shown here is derived from an EMBL/GenBank/DDBJ whole genome shotgun (WGS) entry which is preliminary data.</text>
</comment>
<evidence type="ECO:0000259" key="1">
    <source>
        <dbReference type="Pfam" id="PF21806"/>
    </source>
</evidence>
<dbReference type="EMBL" id="LBDA02000051">
    <property type="protein sequence ID" value="OIK25539.1"/>
    <property type="molecule type" value="Genomic_DNA"/>
</dbReference>
<organism evidence="2 3">
    <name type="scientific">Streptomyces malaysiense</name>
    <dbReference type="NCBI Taxonomy" id="1428626"/>
    <lineage>
        <taxon>Bacteria</taxon>
        <taxon>Bacillati</taxon>
        <taxon>Actinomycetota</taxon>
        <taxon>Actinomycetes</taxon>
        <taxon>Kitasatosporales</taxon>
        <taxon>Streptomycetaceae</taxon>
        <taxon>Streptomyces</taxon>
    </lineage>
</organism>
<dbReference type="Pfam" id="PF21806">
    <property type="entry name" value="DUF6879"/>
    <property type="match status" value="1"/>
</dbReference>
<protein>
    <recommendedName>
        <fullName evidence="1">DUF6879 domain-containing protein</fullName>
    </recommendedName>
</protein>
<name>A0A1J4PX80_9ACTN</name>
<keyword evidence="3" id="KW-1185">Reference proteome</keyword>
<dbReference type="AlphaFoldDB" id="A0A1J4PX80"/>
<evidence type="ECO:0000313" key="2">
    <source>
        <dbReference type="EMBL" id="OIK25539.1"/>
    </source>
</evidence>
<proteinExistence type="predicted"/>
<dbReference type="OrthoDB" id="4321441at2"/>
<gene>
    <name evidence="2" type="ORF">VT52_021150</name>
</gene>
<dbReference type="Proteomes" id="UP000034838">
    <property type="component" value="Unassembled WGS sequence"/>
</dbReference>